<dbReference type="InterPro" id="IPR009057">
    <property type="entry name" value="Homeodomain-like_sf"/>
</dbReference>
<name>A0A174A3K3_9FIRM</name>
<protein>
    <submittedName>
        <fullName evidence="6">AraC family transcriptional regulator</fullName>
    </submittedName>
    <submittedName>
        <fullName evidence="5">L-rhamnose operon regulatory protein rhaS</fullName>
    </submittedName>
</protein>
<keyword evidence="3" id="KW-0804">Transcription</keyword>
<evidence type="ECO:0000313" key="5">
    <source>
        <dbReference type="EMBL" id="CUN82489.1"/>
    </source>
</evidence>
<organism evidence="5 7">
    <name type="scientific">[Ruminococcus] torques</name>
    <dbReference type="NCBI Taxonomy" id="33039"/>
    <lineage>
        <taxon>Bacteria</taxon>
        <taxon>Bacillati</taxon>
        <taxon>Bacillota</taxon>
        <taxon>Clostridia</taxon>
        <taxon>Lachnospirales</taxon>
        <taxon>Lachnospiraceae</taxon>
        <taxon>Mediterraneibacter</taxon>
    </lineage>
</organism>
<keyword evidence="2" id="KW-0238">DNA-binding</keyword>
<dbReference type="PANTHER" id="PTHR43280">
    <property type="entry name" value="ARAC-FAMILY TRANSCRIPTIONAL REGULATOR"/>
    <property type="match status" value="1"/>
</dbReference>
<dbReference type="InterPro" id="IPR020449">
    <property type="entry name" value="Tscrpt_reg_AraC-type_HTH"/>
</dbReference>
<sequence length="398" mass="46329">MTNQQITNKFEPFGAFYDEPLDTQKHNLNQWEFSASSKKLDTLFLFPCEVYIECPAGLGLLLIATDPDMTELKTFPLRHNLKLAPNTAFNVIPLASSLTWNILIGKNCCKEQQLTDFTKPLSTPYTYQPVSVPFHLRRILDCWFTKQSKACHIVQPAHKSYELIYVYEGSLDITLSSGTNTLQPHDLIIYRSDKADLSVQNGCSYLTVVFEVNHRRSLHILNHTFHCTSEMQQILWKLLIESEEHSYYTHTLMVCYLQEVLLLIMQFYETMNHKTLLTDSKSAQNDLLSEILAYMNKRLTEPLTIEDICHEFFISRSSLQALFKTHLNTSPKNYLLNIKLQKSKELIRENQYTISEIAYRLGFSSIHYFSRLFKKYFNTTPSDYARKAAENQNRQNKP</sequence>
<dbReference type="AlphaFoldDB" id="A0A174A3K3"/>
<keyword evidence="1" id="KW-0805">Transcription regulation</keyword>
<dbReference type="RefSeq" id="WP_004845577.1">
    <property type="nucleotide sequence ID" value="NZ_AP028249.1"/>
</dbReference>
<gene>
    <name evidence="5" type="primary">rhaS</name>
    <name evidence="6" type="ORF">EAI93_00660</name>
    <name evidence="5" type="ORF">ERS852456_00906</name>
</gene>
<evidence type="ECO:0000313" key="7">
    <source>
        <dbReference type="Proteomes" id="UP000095787"/>
    </source>
</evidence>
<evidence type="ECO:0000313" key="8">
    <source>
        <dbReference type="Proteomes" id="UP000292665"/>
    </source>
</evidence>
<dbReference type="GO" id="GO:0043565">
    <property type="term" value="F:sequence-specific DNA binding"/>
    <property type="evidence" value="ECO:0007669"/>
    <property type="project" value="InterPro"/>
</dbReference>
<accession>A0A174A3K3</accession>
<feature type="domain" description="HTH araC/xylS-type" evidence="4">
    <location>
        <begin position="289"/>
        <end position="387"/>
    </location>
</feature>
<dbReference type="Pfam" id="PF12833">
    <property type="entry name" value="HTH_18"/>
    <property type="match status" value="1"/>
</dbReference>
<dbReference type="Proteomes" id="UP000292665">
    <property type="component" value="Unassembled WGS sequence"/>
</dbReference>
<dbReference type="InterPro" id="IPR018060">
    <property type="entry name" value="HTH_AraC"/>
</dbReference>
<dbReference type="EMBL" id="CYZO01000009">
    <property type="protein sequence ID" value="CUN82489.1"/>
    <property type="molecule type" value="Genomic_DNA"/>
</dbReference>
<dbReference type="InterPro" id="IPR037923">
    <property type="entry name" value="HTH-like"/>
</dbReference>
<dbReference type="Gene3D" id="1.10.10.60">
    <property type="entry name" value="Homeodomain-like"/>
    <property type="match status" value="2"/>
</dbReference>
<proteinExistence type="predicted"/>
<evidence type="ECO:0000256" key="2">
    <source>
        <dbReference type="ARBA" id="ARBA00023125"/>
    </source>
</evidence>
<reference evidence="5 7" key="1">
    <citation type="submission" date="2015-09" db="EMBL/GenBank/DDBJ databases">
        <authorList>
            <consortium name="Pathogen Informatics"/>
        </authorList>
    </citation>
    <scope>NUCLEOTIDE SEQUENCE [LARGE SCALE GENOMIC DNA]</scope>
    <source>
        <strain evidence="5 7">2789STDY5834841</strain>
    </source>
</reference>
<dbReference type="EMBL" id="RCYR01000001">
    <property type="protein sequence ID" value="RYS82252.1"/>
    <property type="molecule type" value="Genomic_DNA"/>
</dbReference>
<evidence type="ECO:0000313" key="6">
    <source>
        <dbReference type="EMBL" id="RYS82252.1"/>
    </source>
</evidence>
<evidence type="ECO:0000259" key="4">
    <source>
        <dbReference type="PROSITE" id="PS01124"/>
    </source>
</evidence>
<dbReference type="Proteomes" id="UP000095787">
    <property type="component" value="Unassembled WGS sequence"/>
</dbReference>
<dbReference type="SUPFAM" id="SSF46689">
    <property type="entry name" value="Homeodomain-like"/>
    <property type="match status" value="2"/>
</dbReference>
<dbReference type="PROSITE" id="PS01124">
    <property type="entry name" value="HTH_ARAC_FAMILY_2"/>
    <property type="match status" value="1"/>
</dbReference>
<reference evidence="6 8" key="2">
    <citation type="journal article" date="2019" name="Science, e1252229">
        <title>Invertible promoters mediate bacterial phase variation, antibiotic resistance, and host adaptation in the gut.</title>
        <authorList>
            <person name="Jiang X."/>
            <person name="Hall A.B."/>
            <person name="Arthur T.D."/>
            <person name="Plichta D.R."/>
            <person name="Covington C.T."/>
            <person name="Poyet M."/>
            <person name="Crothers J."/>
            <person name="Moses P.L."/>
            <person name="Tolonen A.C."/>
            <person name="Vlamakis H."/>
            <person name="Alm E.J."/>
            <person name="Xavier R.J."/>
        </authorList>
    </citation>
    <scope>NUCLEOTIDE SEQUENCE [LARGE SCALE GENOMIC DNA]</scope>
    <source>
        <strain evidence="8">aa_0143</strain>
        <strain evidence="6">Aa_0143</strain>
    </source>
</reference>
<dbReference type="GO" id="GO:0003700">
    <property type="term" value="F:DNA-binding transcription factor activity"/>
    <property type="evidence" value="ECO:0007669"/>
    <property type="project" value="InterPro"/>
</dbReference>
<dbReference type="PRINTS" id="PR00032">
    <property type="entry name" value="HTHARAC"/>
</dbReference>
<dbReference type="SMART" id="SM00342">
    <property type="entry name" value="HTH_ARAC"/>
    <property type="match status" value="1"/>
</dbReference>
<dbReference type="SUPFAM" id="SSF51215">
    <property type="entry name" value="Regulatory protein AraC"/>
    <property type="match status" value="1"/>
</dbReference>
<dbReference type="PANTHER" id="PTHR43280:SF2">
    <property type="entry name" value="HTH-TYPE TRANSCRIPTIONAL REGULATOR EXSA"/>
    <property type="match status" value="1"/>
</dbReference>
<evidence type="ECO:0000256" key="3">
    <source>
        <dbReference type="ARBA" id="ARBA00023163"/>
    </source>
</evidence>
<dbReference type="GeneID" id="97329133"/>
<evidence type="ECO:0000256" key="1">
    <source>
        <dbReference type="ARBA" id="ARBA00023015"/>
    </source>
</evidence>
<dbReference type="PROSITE" id="PS00041">
    <property type="entry name" value="HTH_ARAC_FAMILY_1"/>
    <property type="match status" value="1"/>
</dbReference>
<dbReference type="InterPro" id="IPR018062">
    <property type="entry name" value="HTH_AraC-typ_CS"/>
</dbReference>